<gene>
    <name evidence="1" type="ORF">SDC9_202347</name>
</gene>
<comment type="caution">
    <text evidence="1">The sequence shown here is derived from an EMBL/GenBank/DDBJ whole genome shotgun (WGS) entry which is preliminary data.</text>
</comment>
<name>A0A645IUW8_9ZZZZ</name>
<evidence type="ECO:0000313" key="1">
    <source>
        <dbReference type="EMBL" id="MPN54670.1"/>
    </source>
</evidence>
<dbReference type="EMBL" id="VSSQ01123147">
    <property type="protein sequence ID" value="MPN54670.1"/>
    <property type="molecule type" value="Genomic_DNA"/>
</dbReference>
<protein>
    <submittedName>
        <fullName evidence="1">Uncharacterized protein</fullName>
    </submittedName>
</protein>
<reference evidence="1" key="1">
    <citation type="submission" date="2019-08" db="EMBL/GenBank/DDBJ databases">
        <authorList>
            <person name="Kucharzyk K."/>
            <person name="Murdoch R.W."/>
            <person name="Higgins S."/>
            <person name="Loffler F."/>
        </authorList>
    </citation>
    <scope>NUCLEOTIDE SEQUENCE</scope>
</reference>
<proteinExistence type="predicted"/>
<sequence>MLRDVLVLAGVHTQMETFALRILMGSILSFVYLPRTGEEDVKAYAGQVASIVLGSMDHINREDD</sequence>
<organism evidence="1">
    <name type="scientific">bioreactor metagenome</name>
    <dbReference type="NCBI Taxonomy" id="1076179"/>
    <lineage>
        <taxon>unclassified sequences</taxon>
        <taxon>metagenomes</taxon>
        <taxon>ecological metagenomes</taxon>
    </lineage>
</organism>
<dbReference type="AlphaFoldDB" id="A0A645IUW8"/>
<accession>A0A645IUW8</accession>